<dbReference type="Pfam" id="PF00376">
    <property type="entry name" value="MerR"/>
    <property type="match status" value="1"/>
</dbReference>
<feature type="domain" description="HTH merR-type" evidence="5">
    <location>
        <begin position="25"/>
        <end position="82"/>
    </location>
</feature>
<keyword evidence="4" id="KW-0804">Transcription</keyword>
<dbReference type="InterPro" id="IPR000551">
    <property type="entry name" value="MerR-type_HTH_dom"/>
</dbReference>
<keyword evidence="2" id="KW-0805">Transcription regulation</keyword>
<name>A0A644Y7Z2_9ZZZZ</name>
<dbReference type="AlphaFoldDB" id="A0A644Y7Z2"/>
<gene>
    <name evidence="6" type="ORF">SDC9_69141</name>
</gene>
<dbReference type="Pfam" id="PF13411">
    <property type="entry name" value="MerR_1"/>
    <property type="match status" value="1"/>
</dbReference>
<evidence type="ECO:0000256" key="3">
    <source>
        <dbReference type="ARBA" id="ARBA00023125"/>
    </source>
</evidence>
<evidence type="ECO:0000256" key="4">
    <source>
        <dbReference type="ARBA" id="ARBA00023163"/>
    </source>
</evidence>
<dbReference type="PROSITE" id="PS00552">
    <property type="entry name" value="HTH_MERR_1"/>
    <property type="match status" value="2"/>
</dbReference>
<dbReference type="PANTHER" id="PTHR30204:SF69">
    <property type="entry name" value="MERR-FAMILY TRANSCRIPTIONAL REGULATOR"/>
    <property type="match status" value="1"/>
</dbReference>
<evidence type="ECO:0000313" key="6">
    <source>
        <dbReference type="EMBL" id="MPM22683.1"/>
    </source>
</evidence>
<proteinExistence type="predicted"/>
<keyword evidence="1" id="KW-0678">Repressor</keyword>
<dbReference type="InterPro" id="IPR047057">
    <property type="entry name" value="MerR_fam"/>
</dbReference>
<dbReference type="CDD" id="cd00592">
    <property type="entry name" value="HTH_MerR-like"/>
    <property type="match status" value="1"/>
</dbReference>
<dbReference type="SMART" id="SM00422">
    <property type="entry name" value="HTH_MERR"/>
    <property type="match status" value="2"/>
</dbReference>
<accession>A0A644Y7Z2</accession>
<organism evidence="6">
    <name type="scientific">bioreactor metagenome</name>
    <dbReference type="NCBI Taxonomy" id="1076179"/>
    <lineage>
        <taxon>unclassified sequences</taxon>
        <taxon>metagenomes</taxon>
        <taxon>ecological metagenomes</taxon>
    </lineage>
</organism>
<dbReference type="InterPro" id="IPR009061">
    <property type="entry name" value="DNA-bd_dom_put_sf"/>
</dbReference>
<dbReference type="PANTHER" id="PTHR30204">
    <property type="entry name" value="REDOX-CYCLING DRUG-SENSING TRANSCRIPTIONAL ACTIVATOR SOXR"/>
    <property type="match status" value="1"/>
</dbReference>
<evidence type="ECO:0000259" key="5">
    <source>
        <dbReference type="PROSITE" id="PS50937"/>
    </source>
</evidence>
<evidence type="ECO:0000256" key="2">
    <source>
        <dbReference type="ARBA" id="ARBA00023015"/>
    </source>
</evidence>
<dbReference type="SUPFAM" id="SSF46955">
    <property type="entry name" value="Putative DNA-binding domain"/>
    <property type="match status" value="2"/>
</dbReference>
<reference evidence="6" key="1">
    <citation type="submission" date="2019-08" db="EMBL/GenBank/DDBJ databases">
        <authorList>
            <person name="Kucharzyk K."/>
            <person name="Murdoch R.W."/>
            <person name="Higgins S."/>
            <person name="Loffler F."/>
        </authorList>
    </citation>
    <scope>NUCLEOTIDE SEQUENCE</scope>
</reference>
<evidence type="ECO:0000256" key="1">
    <source>
        <dbReference type="ARBA" id="ARBA00022491"/>
    </source>
</evidence>
<keyword evidence="3" id="KW-0238">DNA-binding</keyword>
<comment type="caution">
    <text evidence="6">The sequence shown here is derived from an EMBL/GenBank/DDBJ whole genome shotgun (WGS) entry which is preliminary data.</text>
</comment>
<protein>
    <recommendedName>
        <fullName evidence="5">HTH merR-type domain-containing protein</fullName>
    </recommendedName>
</protein>
<dbReference type="EMBL" id="VSSQ01003862">
    <property type="protein sequence ID" value="MPM22683.1"/>
    <property type="molecule type" value="Genomic_DNA"/>
</dbReference>
<dbReference type="PROSITE" id="PS50937">
    <property type="entry name" value="HTH_MERR_2"/>
    <property type="match status" value="2"/>
</dbReference>
<dbReference type="GO" id="GO:0003677">
    <property type="term" value="F:DNA binding"/>
    <property type="evidence" value="ECO:0007669"/>
    <property type="project" value="UniProtKB-KW"/>
</dbReference>
<dbReference type="Gene3D" id="1.10.1660.10">
    <property type="match status" value="2"/>
</dbReference>
<sequence length="271" mass="30577">MRVVAFVPKYGIMQPAKERRPRMNTYRTSEIANLTGLHPNTIRLYEEIGFLTKPRRLPNGYRVYTDLHLGQVRLIRLALRAEVLQNGLRKQAVAIIRLCAERHFSEAQKQAQAYLEMIDRETGFAWQAIRSVETILLNKEPADSPPQTRSQAASLLGITVDTLRNWELNGLLTVRRMQNGYRVYDARDLQRLSVIRTLRTANYSLSSILRLMNSLSGAQASGVAETLDTPGENEEIVSVCDHLLASLSAVRADALEICEQIPALEKLATLH</sequence>
<dbReference type="GO" id="GO:0003700">
    <property type="term" value="F:DNA-binding transcription factor activity"/>
    <property type="evidence" value="ECO:0007669"/>
    <property type="project" value="InterPro"/>
</dbReference>
<feature type="domain" description="HTH merR-type" evidence="5">
    <location>
        <begin position="150"/>
        <end position="214"/>
    </location>
</feature>